<evidence type="ECO:0000256" key="7">
    <source>
        <dbReference type="SAM" id="Phobius"/>
    </source>
</evidence>
<accession>A0A8S4EX09</accession>
<keyword evidence="6 7" id="KW-0472">Membrane</keyword>
<feature type="transmembrane region" description="Helical" evidence="7">
    <location>
        <begin position="32"/>
        <end position="52"/>
    </location>
</feature>
<dbReference type="InterPro" id="IPR036259">
    <property type="entry name" value="MFS_trans_sf"/>
</dbReference>
<evidence type="ECO:0000256" key="1">
    <source>
        <dbReference type="ARBA" id="ARBA00004141"/>
    </source>
</evidence>
<dbReference type="GO" id="GO:0016020">
    <property type="term" value="C:membrane"/>
    <property type="evidence" value="ECO:0007669"/>
    <property type="project" value="UniProtKB-SubCell"/>
</dbReference>
<comment type="subcellular location">
    <subcellularLocation>
        <location evidence="1">Membrane</location>
        <topology evidence="1">Multi-pass membrane protein</topology>
    </subcellularLocation>
</comment>
<dbReference type="PANTHER" id="PTHR23511:SF36">
    <property type="entry name" value="EG:BACR7A4.13 PROTEIN-RELATED"/>
    <property type="match status" value="1"/>
</dbReference>
<feature type="transmembrane region" description="Helical" evidence="7">
    <location>
        <begin position="236"/>
        <end position="257"/>
    </location>
</feature>
<dbReference type="PANTHER" id="PTHR23511">
    <property type="entry name" value="SYNAPTIC VESICLE GLYCOPROTEIN 2"/>
    <property type="match status" value="1"/>
</dbReference>
<evidence type="ECO:0000256" key="5">
    <source>
        <dbReference type="ARBA" id="ARBA00022989"/>
    </source>
</evidence>
<feature type="transmembrane region" description="Helical" evidence="7">
    <location>
        <begin position="264"/>
        <end position="284"/>
    </location>
</feature>
<gene>
    <name evidence="8" type="ORF">PLXY2_LOCUS7194</name>
</gene>
<dbReference type="Proteomes" id="UP000653454">
    <property type="component" value="Unassembled WGS sequence"/>
</dbReference>
<evidence type="ECO:0000313" key="9">
    <source>
        <dbReference type="Proteomes" id="UP000653454"/>
    </source>
</evidence>
<dbReference type="Pfam" id="PF00083">
    <property type="entry name" value="Sugar_tr"/>
    <property type="match status" value="1"/>
</dbReference>
<comment type="caution">
    <text evidence="8">The sequence shown here is derived from an EMBL/GenBank/DDBJ whole genome shotgun (WGS) entry which is preliminary data.</text>
</comment>
<proteinExistence type="inferred from homology"/>
<dbReference type="InterPro" id="IPR005828">
    <property type="entry name" value="MFS_sugar_transport-like"/>
</dbReference>
<organism evidence="8 9">
    <name type="scientific">Plutella xylostella</name>
    <name type="common">Diamondback moth</name>
    <name type="synonym">Plutella maculipennis</name>
    <dbReference type="NCBI Taxonomy" id="51655"/>
    <lineage>
        <taxon>Eukaryota</taxon>
        <taxon>Metazoa</taxon>
        <taxon>Ecdysozoa</taxon>
        <taxon>Arthropoda</taxon>
        <taxon>Hexapoda</taxon>
        <taxon>Insecta</taxon>
        <taxon>Pterygota</taxon>
        <taxon>Neoptera</taxon>
        <taxon>Endopterygota</taxon>
        <taxon>Lepidoptera</taxon>
        <taxon>Glossata</taxon>
        <taxon>Ditrysia</taxon>
        <taxon>Yponomeutoidea</taxon>
        <taxon>Plutellidae</taxon>
        <taxon>Plutella</taxon>
    </lineage>
</organism>
<protein>
    <submittedName>
        <fullName evidence="8">(diamondback moth) hypothetical protein</fullName>
    </submittedName>
</protein>
<dbReference type="AlphaFoldDB" id="A0A8S4EX09"/>
<evidence type="ECO:0000256" key="3">
    <source>
        <dbReference type="ARBA" id="ARBA00022448"/>
    </source>
</evidence>
<dbReference type="EMBL" id="CAJHNJ030000024">
    <property type="protein sequence ID" value="CAG9120621.1"/>
    <property type="molecule type" value="Genomic_DNA"/>
</dbReference>
<reference evidence="8" key="1">
    <citation type="submission" date="2020-11" db="EMBL/GenBank/DDBJ databases">
        <authorList>
            <person name="Whiteford S."/>
        </authorList>
    </citation>
    <scope>NUCLEOTIDE SEQUENCE</scope>
</reference>
<keyword evidence="5 7" id="KW-1133">Transmembrane helix</keyword>
<feature type="transmembrane region" description="Helical" evidence="7">
    <location>
        <begin position="164"/>
        <end position="188"/>
    </location>
</feature>
<dbReference type="GO" id="GO:0022857">
    <property type="term" value="F:transmembrane transporter activity"/>
    <property type="evidence" value="ECO:0007669"/>
    <property type="project" value="InterPro"/>
</dbReference>
<dbReference type="Gene3D" id="1.20.1250.20">
    <property type="entry name" value="MFS general substrate transporter like domains"/>
    <property type="match status" value="1"/>
</dbReference>
<comment type="similarity">
    <text evidence="2">Belongs to the major facilitator superfamily.</text>
</comment>
<evidence type="ECO:0000256" key="6">
    <source>
        <dbReference type="ARBA" id="ARBA00023136"/>
    </source>
</evidence>
<sequence length="321" mass="34535">MFYTLANTTLPLLAWAFLTHPEWDVELFGGQIVTSMFYTLANTTLPLLAWAFLTHPDWDVELFGGQIVIHAWNLFLLATALMPLLSGVAFVFLPESPKFLMSRGRNDEAMAVFRRIYSMNTGRPAEEYPIEKLHSERAGELAGGLAALRGGGAQLAPLFRAPHACWLLLLCGIHVGCMFGSNTLRLWYPQLAAMIGNHVDESLCSAIAPDATPPLPADWEGEGEPCQPIDTDMVTYLQSVIVGSGSILTYGIGGMLVNKCGKKLVTAVCCWVAAALIMTMPVLGAGAFSVVALVTAALAFTSLSSAALSSIPVDLFPTDLR</sequence>
<keyword evidence="9" id="KW-1185">Reference proteome</keyword>
<evidence type="ECO:0000256" key="4">
    <source>
        <dbReference type="ARBA" id="ARBA00022692"/>
    </source>
</evidence>
<feature type="transmembrane region" description="Helical" evidence="7">
    <location>
        <begin position="72"/>
        <end position="93"/>
    </location>
</feature>
<keyword evidence="4 7" id="KW-0812">Transmembrane</keyword>
<evidence type="ECO:0000256" key="2">
    <source>
        <dbReference type="ARBA" id="ARBA00008335"/>
    </source>
</evidence>
<keyword evidence="3" id="KW-0813">Transport</keyword>
<dbReference type="SUPFAM" id="SSF103473">
    <property type="entry name" value="MFS general substrate transporter"/>
    <property type="match status" value="1"/>
</dbReference>
<evidence type="ECO:0000313" key="8">
    <source>
        <dbReference type="EMBL" id="CAG9120621.1"/>
    </source>
</evidence>
<feature type="transmembrane region" description="Helical" evidence="7">
    <location>
        <begin position="290"/>
        <end position="311"/>
    </location>
</feature>
<name>A0A8S4EX09_PLUXY</name>